<dbReference type="InterPro" id="IPR006016">
    <property type="entry name" value="UspA"/>
</dbReference>
<evidence type="ECO:0000313" key="4">
    <source>
        <dbReference type="Proteomes" id="UP000315995"/>
    </source>
</evidence>
<dbReference type="CDD" id="cd00293">
    <property type="entry name" value="USP-like"/>
    <property type="match status" value="2"/>
</dbReference>
<dbReference type="AlphaFoldDB" id="A0A4Y6PVL0"/>
<comment type="similarity">
    <text evidence="1">Belongs to the universal stress protein A family.</text>
</comment>
<dbReference type="Pfam" id="PF00582">
    <property type="entry name" value="Usp"/>
    <property type="match status" value="2"/>
</dbReference>
<organism evidence="3 4">
    <name type="scientific">Persicimonas caeni</name>
    <dbReference type="NCBI Taxonomy" id="2292766"/>
    <lineage>
        <taxon>Bacteria</taxon>
        <taxon>Deltaproteobacteria</taxon>
        <taxon>Bradymonadales</taxon>
        <taxon>Bradymonadaceae</taxon>
        <taxon>Persicimonas</taxon>
    </lineage>
</organism>
<dbReference type="RefSeq" id="WP_141198255.1">
    <property type="nucleotide sequence ID" value="NZ_CP041186.1"/>
</dbReference>
<dbReference type="PANTHER" id="PTHR46268">
    <property type="entry name" value="STRESS RESPONSE PROTEIN NHAX"/>
    <property type="match status" value="1"/>
</dbReference>
<dbReference type="PRINTS" id="PR01438">
    <property type="entry name" value="UNVRSLSTRESS"/>
</dbReference>
<dbReference type="OrthoDB" id="9788959at2"/>
<evidence type="ECO:0000313" key="3">
    <source>
        <dbReference type="EMBL" id="QDG51775.1"/>
    </source>
</evidence>
<sequence length="324" mass="35723">MYQVEQVLVPVDFSTSSRAALAFARAIGKNSPRIHLAHALGEWRPYVRRVLFPYAALGEDDVEFEHELIEEARAHMLAHLEVNPDKDKSIADLTMQIGPVKETLSERVRSVGPDMVVMGAFGEGGVQPNVLGSTAEKLLRAVTRPVVLVRDYDPKPSIDHIVVAVDLTSRSTDVVAKALGFALQVGATIELVYVLPDPLTQDTNKILARTLDFNATKILERSRSKIEALFDRMVDHVEVAYPEQDSARELLQQRKVMVGDPPRVIVDHADKVDADMVVVGGHNTQSASHRQLGRIAWTIARTAPTHVMVVPPEKEVSLLGNDES</sequence>
<gene>
    <name evidence="3" type="ORF">FIV42_13765</name>
</gene>
<evidence type="ECO:0000256" key="1">
    <source>
        <dbReference type="ARBA" id="ARBA00008791"/>
    </source>
</evidence>
<dbReference type="InterPro" id="IPR006015">
    <property type="entry name" value="Universal_stress_UspA"/>
</dbReference>
<dbReference type="SUPFAM" id="SSF52402">
    <property type="entry name" value="Adenine nucleotide alpha hydrolases-like"/>
    <property type="match status" value="2"/>
</dbReference>
<feature type="domain" description="UspA" evidence="2">
    <location>
        <begin position="5"/>
        <end position="150"/>
    </location>
</feature>
<proteinExistence type="inferred from homology"/>
<accession>A0A5B8YAA2</accession>
<dbReference type="InterPro" id="IPR014729">
    <property type="entry name" value="Rossmann-like_a/b/a_fold"/>
</dbReference>
<keyword evidence="4" id="KW-1185">Reference proteome</keyword>
<accession>A0A4Y6PVL0</accession>
<feature type="domain" description="UspA" evidence="2">
    <location>
        <begin position="159"/>
        <end position="311"/>
    </location>
</feature>
<protein>
    <submittedName>
        <fullName evidence="3">Universal stress protein</fullName>
    </submittedName>
</protein>
<dbReference type="Gene3D" id="3.40.50.620">
    <property type="entry name" value="HUPs"/>
    <property type="match status" value="2"/>
</dbReference>
<dbReference type="EMBL" id="CP041186">
    <property type="protein sequence ID" value="QDG51775.1"/>
    <property type="molecule type" value="Genomic_DNA"/>
</dbReference>
<dbReference type="PANTHER" id="PTHR46268:SF6">
    <property type="entry name" value="UNIVERSAL STRESS PROTEIN UP12"/>
    <property type="match status" value="1"/>
</dbReference>
<dbReference type="Proteomes" id="UP000315995">
    <property type="component" value="Chromosome"/>
</dbReference>
<evidence type="ECO:0000259" key="2">
    <source>
        <dbReference type="Pfam" id="PF00582"/>
    </source>
</evidence>
<name>A0A4Y6PVL0_PERCE</name>
<reference evidence="3 4" key="1">
    <citation type="submission" date="2019-06" db="EMBL/GenBank/DDBJ databases">
        <title>Persicimonas caeni gen. nov., sp. nov., a predatory bacterium isolated from solar saltern.</title>
        <authorList>
            <person name="Wang S."/>
        </authorList>
    </citation>
    <scope>NUCLEOTIDE SEQUENCE [LARGE SCALE GENOMIC DNA]</scope>
    <source>
        <strain evidence="3 4">YN101</strain>
    </source>
</reference>